<organism evidence="7 8">
    <name type="scientific">Acanthopleuribacter pedis</name>
    <dbReference type="NCBI Taxonomy" id="442870"/>
    <lineage>
        <taxon>Bacteria</taxon>
        <taxon>Pseudomonadati</taxon>
        <taxon>Acidobacteriota</taxon>
        <taxon>Holophagae</taxon>
        <taxon>Acanthopleuribacterales</taxon>
        <taxon>Acanthopleuribacteraceae</taxon>
        <taxon>Acanthopleuribacter</taxon>
    </lineage>
</organism>
<evidence type="ECO:0000256" key="5">
    <source>
        <dbReference type="SAM" id="Phobius"/>
    </source>
</evidence>
<dbReference type="EMBL" id="JAFREP010000032">
    <property type="protein sequence ID" value="MBO1322167.1"/>
    <property type="molecule type" value="Genomic_DNA"/>
</dbReference>
<evidence type="ECO:0000259" key="6">
    <source>
        <dbReference type="PROSITE" id="PS50011"/>
    </source>
</evidence>
<keyword evidence="4" id="KW-0067">ATP-binding</keyword>
<dbReference type="AlphaFoldDB" id="A0A8J7QCU9"/>
<dbReference type="SUPFAM" id="SSF48452">
    <property type="entry name" value="TPR-like"/>
    <property type="match status" value="3"/>
</dbReference>
<dbReference type="RefSeq" id="WP_207862140.1">
    <property type="nucleotide sequence ID" value="NZ_JAFREP010000032.1"/>
</dbReference>
<keyword evidence="8" id="KW-1185">Reference proteome</keyword>
<evidence type="ECO:0000313" key="7">
    <source>
        <dbReference type="EMBL" id="MBO1322167.1"/>
    </source>
</evidence>
<keyword evidence="5" id="KW-1133">Transmembrane helix</keyword>
<dbReference type="GO" id="GO:0005524">
    <property type="term" value="F:ATP binding"/>
    <property type="evidence" value="ECO:0007669"/>
    <property type="project" value="UniProtKB-KW"/>
</dbReference>
<dbReference type="Pfam" id="PF00069">
    <property type="entry name" value="Pkinase"/>
    <property type="match status" value="1"/>
</dbReference>
<keyword evidence="3 7" id="KW-0418">Kinase</keyword>
<keyword evidence="1" id="KW-0808">Transferase</keyword>
<dbReference type="InterPro" id="IPR000719">
    <property type="entry name" value="Prot_kinase_dom"/>
</dbReference>
<dbReference type="PROSITE" id="PS50011">
    <property type="entry name" value="PROTEIN_KINASE_DOM"/>
    <property type="match status" value="1"/>
</dbReference>
<keyword evidence="5" id="KW-0812">Transmembrane</keyword>
<keyword evidence="7" id="KW-0723">Serine/threonine-protein kinase</keyword>
<evidence type="ECO:0000256" key="4">
    <source>
        <dbReference type="ARBA" id="ARBA00022840"/>
    </source>
</evidence>
<evidence type="ECO:0000256" key="1">
    <source>
        <dbReference type="ARBA" id="ARBA00022679"/>
    </source>
</evidence>
<dbReference type="SMART" id="SM00220">
    <property type="entry name" value="S_TKc"/>
    <property type="match status" value="1"/>
</dbReference>
<accession>A0A8J7QCU9</accession>
<protein>
    <submittedName>
        <fullName evidence="7">Serine/threonine protein kinase</fullName>
    </submittedName>
</protein>
<dbReference type="InterPro" id="IPR008271">
    <property type="entry name" value="Ser/Thr_kinase_AS"/>
</dbReference>
<gene>
    <name evidence="7" type="ORF">J3U88_27080</name>
</gene>
<dbReference type="PANTHER" id="PTHR43289:SF6">
    <property type="entry name" value="SERINE_THREONINE-PROTEIN KINASE NEKL-3"/>
    <property type="match status" value="1"/>
</dbReference>
<feature type="domain" description="Protein kinase" evidence="6">
    <location>
        <begin position="92"/>
        <end position="400"/>
    </location>
</feature>
<dbReference type="PANTHER" id="PTHR43289">
    <property type="entry name" value="MITOGEN-ACTIVATED PROTEIN KINASE KINASE KINASE 20-RELATED"/>
    <property type="match status" value="1"/>
</dbReference>
<evidence type="ECO:0000256" key="3">
    <source>
        <dbReference type="ARBA" id="ARBA00022777"/>
    </source>
</evidence>
<dbReference type="InterPro" id="IPR011009">
    <property type="entry name" value="Kinase-like_dom_sf"/>
</dbReference>
<comment type="caution">
    <text evidence="7">The sequence shown here is derived from an EMBL/GenBank/DDBJ whole genome shotgun (WGS) entry which is preliminary data.</text>
</comment>
<dbReference type="Pfam" id="PF13424">
    <property type="entry name" value="TPR_12"/>
    <property type="match status" value="2"/>
</dbReference>
<proteinExistence type="predicted"/>
<dbReference type="InterPro" id="IPR011990">
    <property type="entry name" value="TPR-like_helical_dom_sf"/>
</dbReference>
<sequence>MAHQESEDQTESSPVKSRDLVAELFAQILTTENGSITSPETLNSAQQETWHTLVESLRASTVQTIDSQLLELLCSWLLSETRQSPQSRIGRWEILAPIGKGGMGEVYRCFQITPFFREGAVKILPMGQKHPDENIQQFQWEVQALAHLDHPNIVPIYDAGTAEDGTPFYVMPYLNGRSILAYCDKAGLPVNARLNLFRQLCRGVAYAHRKALVHQDLKPSNVMVIEEDGEPRVKIIDFGIATSLSSLAPWELEEQARRPSRGTPSYAPPAQWRNIRDTRHDIYAAGTILFELTSGLTPKQRHTPEFPLDATTDSKPLLSSFPMNYIPSKESAAHRATTPKKLARFLLGDIDRIICHTALPLEAGGYATIKECEEDISRLLEKRPISRGPRGFFYIIQAFFRRHQQASMVCFAILLLLGFLGFGWLHTEKRRKQSVTDFHQAKNQTAATQHQLENLVFLIEELLSGAHPETLGAYPQLPNMLEQAATSLDATPPPPILEAGIRIKLGRAFHGLGRYERALAQFTSAHQLRKTLLGPADPSTLAAAFDKALALLGLGETKKARVWLEGCRQQAQKLPRNHPIRLRLDLAMVDTLQTLGQYTPAKTLAESALAVLADTPTHQAPYPSLQAHATFKHAVAVLPLGDYQNAETAFREVVDWRSNNLGIKHPDTLEAAYRLGETLLYRAKYKEALSVLETTQAMLTGVLGENHLRVRTITTLIAETYRRTHRFEEAEKLLRQVIQGHGQDRNPYGLYTILAKNNLIAVLAAQAKTKEAVTIALENKTAFEIGGWTEHPGYQTILNNTADMMIQSGRPREAIPLLETALEKRLATFGAKHNKTLIVRCTLAEALQQSDELAAALVLFRDIYKVSQSLPGNEVNTALFGAYLGNALTDAGNYDEAEKVLKKSASTMRDRLGRPGQAEVFLKRLETLR</sequence>
<dbReference type="Gene3D" id="1.10.510.10">
    <property type="entry name" value="Transferase(Phosphotransferase) domain 1"/>
    <property type="match status" value="1"/>
</dbReference>
<dbReference type="Pfam" id="PF13374">
    <property type="entry name" value="TPR_10"/>
    <property type="match status" value="2"/>
</dbReference>
<feature type="transmembrane region" description="Helical" evidence="5">
    <location>
        <begin position="406"/>
        <end position="425"/>
    </location>
</feature>
<dbReference type="Proteomes" id="UP000664417">
    <property type="component" value="Unassembled WGS sequence"/>
</dbReference>
<evidence type="ECO:0000313" key="8">
    <source>
        <dbReference type="Proteomes" id="UP000664417"/>
    </source>
</evidence>
<keyword evidence="5" id="KW-0472">Membrane</keyword>
<name>A0A8J7QCU9_9BACT</name>
<dbReference type="Gene3D" id="1.25.40.10">
    <property type="entry name" value="Tetratricopeptide repeat domain"/>
    <property type="match status" value="3"/>
</dbReference>
<dbReference type="PROSITE" id="PS00108">
    <property type="entry name" value="PROTEIN_KINASE_ST"/>
    <property type="match status" value="1"/>
</dbReference>
<reference evidence="7" key="1">
    <citation type="submission" date="2021-03" db="EMBL/GenBank/DDBJ databases">
        <authorList>
            <person name="Wang G."/>
        </authorList>
    </citation>
    <scope>NUCLEOTIDE SEQUENCE</scope>
    <source>
        <strain evidence="7">KCTC 12899</strain>
    </source>
</reference>
<evidence type="ECO:0000256" key="2">
    <source>
        <dbReference type="ARBA" id="ARBA00022741"/>
    </source>
</evidence>
<keyword evidence="2" id="KW-0547">Nucleotide-binding</keyword>
<dbReference type="SUPFAM" id="SSF56112">
    <property type="entry name" value="Protein kinase-like (PK-like)"/>
    <property type="match status" value="1"/>
</dbReference>
<dbReference type="GO" id="GO:0004674">
    <property type="term" value="F:protein serine/threonine kinase activity"/>
    <property type="evidence" value="ECO:0007669"/>
    <property type="project" value="UniProtKB-KW"/>
</dbReference>
<dbReference type="CDD" id="cd14014">
    <property type="entry name" value="STKc_PknB_like"/>
    <property type="match status" value="1"/>
</dbReference>